<reference evidence="1 2" key="1">
    <citation type="submission" date="2019-06" db="EMBL/GenBank/DDBJ databases">
        <title>Whole genome shotgun sequence of Streptomyces cacaoi subsp. cacaoi NBRC 12748.</title>
        <authorList>
            <person name="Hosoyama A."/>
            <person name="Uohara A."/>
            <person name="Ohji S."/>
            <person name="Ichikawa N."/>
        </authorList>
    </citation>
    <scope>NUCLEOTIDE SEQUENCE [LARGE SCALE GENOMIC DNA]</scope>
    <source>
        <strain evidence="1 2">NBRC 12748</strain>
    </source>
</reference>
<dbReference type="EMBL" id="BJMM01000026">
    <property type="protein sequence ID" value="GEB51989.1"/>
    <property type="molecule type" value="Genomic_DNA"/>
</dbReference>
<evidence type="ECO:0000313" key="2">
    <source>
        <dbReference type="Proteomes" id="UP000319210"/>
    </source>
</evidence>
<sequence>MHLSGKCAMPCGEIQILSGAGTAPLSVSSAMPRILPGLAAGQGGIAGSVVPVAGRVRAGTGLC</sequence>
<accession>A0A4Y3R3T8</accession>
<evidence type="ECO:0000313" key="1">
    <source>
        <dbReference type="EMBL" id="GEB51989.1"/>
    </source>
</evidence>
<organism evidence="1 2">
    <name type="scientific">Streptomyces cacaoi</name>
    <dbReference type="NCBI Taxonomy" id="1898"/>
    <lineage>
        <taxon>Bacteria</taxon>
        <taxon>Bacillati</taxon>
        <taxon>Actinomycetota</taxon>
        <taxon>Actinomycetes</taxon>
        <taxon>Kitasatosporales</taxon>
        <taxon>Streptomycetaceae</taxon>
        <taxon>Streptomyces</taxon>
    </lineage>
</organism>
<gene>
    <name evidence="1" type="ORF">SCA03_45400</name>
</gene>
<protein>
    <submittedName>
        <fullName evidence="1">Uncharacterized protein</fullName>
    </submittedName>
</protein>
<name>A0A4Y3R3T8_STRCI</name>
<comment type="caution">
    <text evidence="1">The sequence shown here is derived from an EMBL/GenBank/DDBJ whole genome shotgun (WGS) entry which is preliminary data.</text>
</comment>
<proteinExistence type="predicted"/>
<keyword evidence="2" id="KW-1185">Reference proteome</keyword>
<dbReference type="AlphaFoldDB" id="A0A4Y3R3T8"/>
<dbReference type="Proteomes" id="UP000319210">
    <property type="component" value="Unassembled WGS sequence"/>
</dbReference>